<dbReference type="Proteomes" id="UP001497744">
    <property type="component" value="Unassembled WGS sequence"/>
</dbReference>
<dbReference type="AlphaFoldDB" id="A0AAV4M1Y5"/>
<feature type="compositionally biased region" description="Basic and acidic residues" evidence="1">
    <location>
        <begin position="290"/>
        <end position="300"/>
    </location>
</feature>
<keyword evidence="3" id="KW-1185">Reference proteome</keyword>
<feature type="compositionally biased region" description="Basic and acidic residues" evidence="1">
    <location>
        <begin position="151"/>
        <end position="181"/>
    </location>
</feature>
<dbReference type="GeneID" id="94197869"/>
<dbReference type="RefSeq" id="XP_067718457.1">
    <property type="nucleotide sequence ID" value="XM_067862356.1"/>
</dbReference>
<feature type="compositionally biased region" description="Polar residues" evidence="1">
    <location>
        <begin position="265"/>
        <end position="285"/>
    </location>
</feature>
<feature type="region of interest" description="Disordered" evidence="1">
    <location>
        <begin position="137"/>
        <end position="199"/>
    </location>
</feature>
<feature type="region of interest" description="Disordered" evidence="1">
    <location>
        <begin position="1"/>
        <end position="53"/>
    </location>
</feature>
<name>A0AAV4M1Y5_BABCB</name>
<evidence type="ECO:0008006" key="4">
    <source>
        <dbReference type="Google" id="ProtNLM"/>
    </source>
</evidence>
<organism evidence="2 3">
    <name type="scientific">Babesia caballi</name>
    <dbReference type="NCBI Taxonomy" id="5871"/>
    <lineage>
        <taxon>Eukaryota</taxon>
        <taxon>Sar</taxon>
        <taxon>Alveolata</taxon>
        <taxon>Apicomplexa</taxon>
        <taxon>Aconoidasida</taxon>
        <taxon>Piroplasmida</taxon>
        <taxon>Babesiidae</taxon>
        <taxon>Babesia</taxon>
    </lineage>
</organism>
<reference evidence="2 3" key="1">
    <citation type="submission" date="2021-06" db="EMBL/GenBank/DDBJ databases">
        <title>Genome sequence of Babesia caballi.</title>
        <authorList>
            <person name="Yamagishi J."/>
            <person name="Kidaka T."/>
            <person name="Ochi A."/>
        </authorList>
    </citation>
    <scope>NUCLEOTIDE SEQUENCE [LARGE SCALE GENOMIC DNA]</scope>
    <source>
        <strain evidence="2">USDA-D6B2</strain>
    </source>
</reference>
<protein>
    <recommendedName>
        <fullName evidence="4">Transcription initiation factor IIF subunit beta</fullName>
    </recommendedName>
</protein>
<comment type="caution">
    <text evidence="2">The sequence shown here is derived from an EMBL/GenBank/DDBJ whole genome shotgun (WGS) entry which is preliminary data.</text>
</comment>
<feature type="region of interest" description="Disordered" evidence="1">
    <location>
        <begin position="253"/>
        <end position="300"/>
    </location>
</feature>
<sequence length="364" mass="40704">MRNIFGPVGNYGGAQSRPEETRQQTYQTPAPLPQHVALEEPPTAPEPKPEEEGFTTKLRLNIPDHFDVGVDKNVSAKIESNVECWKGTGIGRNDQPETREFKLRPGTVDTDCYFMIIERKGENTALVVPVSHFLTMDPVTAPKTGNTVPEARSRAKESLVDDRLKRFSKAEDAGGADENKGPSEGPSATGKPRERVPNITWDYEGAASDDEELYPEVEHEEHDEDPLNQPHLTLYGHKLKSLLQQQVEREADEELQQYSDDDDGSQVSAPGKQQRSQDAGESQSSKKAKTGGDKSQNIEERLMSYLRQNNGKVPVKGVLAHFNITAKNEDFRLIQSVIQKRCTMSSEDKDNKKIKYIAIKPEYS</sequence>
<evidence type="ECO:0000313" key="2">
    <source>
        <dbReference type="EMBL" id="GIX66388.1"/>
    </source>
</evidence>
<dbReference type="EMBL" id="BPLF01000006">
    <property type="protein sequence ID" value="GIX66388.1"/>
    <property type="molecule type" value="Genomic_DNA"/>
</dbReference>
<evidence type="ECO:0000313" key="3">
    <source>
        <dbReference type="Proteomes" id="UP001497744"/>
    </source>
</evidence>
<proteinExistence type="predicted"/>
<evidence type="ECO:0000256" key="1">
    <source>
        <dbReference type="SAM" id="MobiDB-lite"/>
    </source>
</evidence>
<gene>
    <name evidence="2" type="ORF">BcabD6B2_58240</name>
</gene>
<accession>A0AAV4M1Y5</accession>
<feature type="compositionally biased region" description="Acidic residues" evidence="1">
    <location>
        <begin position="253"/>
        <end position="264"/>
    </location>
</feature>